<feature type="compositionally biased region" description="Basic and acidic residues" evidence="2">
    <location>
        <begin position="48"/>
        <end position="72"/>
    </location>
</feature>
<name>A0A6A3NSU3_9STRA</name>
<feature type="coiled-coil region" evidence="1">
    <location>
        <begin position="586"/>
        <end position="620"/>
    </location>
</feature>
<feature type="compositionally biased region" description="Basic residues" evidence="2">
    <location>
        <begin position="91"/>
        <end position="109"/>
    </location>
</feature>
<feature type="compositionally biased region" description="Polar residues" evidence="2">
    <location>
        <begin position="204"/>
        <end position="218"/>
    </location>
</feature>
<gene>
    <name evidence="3" type="ORF">PR002_g2893</name>
</gene>
<feature type="compositionally biased region" description="Basic and acidic residues" evidence="2">
    <location>
        <begin position="80"/>
        <end position="89"/>
    </location>
</feature>
<feature type="region of interest" description="Disordered" evidence="2">
    <location>
        <begin position="1"/>
        <end position="223"/>
    </location>
</feature>
<accession>A0A6A3NSU3</accession>
<feature type="compositionally biased region" description="Polar residues" evidence="2">
    <location>
        <begin position="1"/>
        <end position="10"/>
    </location>
</feature>
<protein>
    <submittedName>
        <fullName evidence="3">Uncharacterized protein</fullName>
    </submittedName>
</protein>
<evidence type="ECO:0000313" key="3">
    <source>
        <dbReference type="EMBL" id="KAE9044270.1"/>
    </source>
</evidence>
<feature type="region of interest" description="Disordered" evidence="2">
    <location>
        <begin position="275"/>
        <end position="342"/>
    </location>
</feature>
<evidence type="ECO:0000313" key="4">
    <source>
        <dbReference type="Proteomes" id="UP000435112"/>
    </source>
</evidence>
<feature type="compositionally biased region" description="Basic and acidic residues" evidence="2">
    <location>
        <begin position="26"/>
        <end position="40"/>
    </location>
</feature>
<proteinExistence type="predicted"/>
<reference evidence="3 4" key="1">
    <citation type="submission" date="2018-09" db="EMBL/GenBank/DDBJ databases">
        <title>Genomic investigation of the strawberry pathogen Phytophthora fragariae indicates pathogenicity is determined by transcriptional variation in three key races.</title>
        <authorList>
            <person name="Adams T.M."/>
            <person name="Armitage A.D."/>
            <person name="Sobczyk M.K."/>
            <person name="Bates H.J."/>
            <person name="Dunwell J.M."/>
            <person name="Nellist C.F."/>
            <person name="Harrison R.J."/>
        </authorList>
    </citation>
    <scope>NUCLEOTIDE SEQUENCE [LARGE SCALE GENOMIC DNA]</scope>
    <source>
        <strain evidence="3 4">SCRP324</strain>
    </source>
</reference>
<keyword evidence="1" id="KW-0175">Coiled coil</keyword>
<comment type="caution">
    <text evidence="3">The sequence shown here is derived from an EMBL/GenBank/DDBJ whole genome shotgun (WGS) entry which is preliminary data.</text>
</comment>
<dbReference type="EMBL" id="QXFU01000102">
    <property type="protein sequence ID" value="KAE9044270.1"/>
    <property type="molecule type" value="Genomic_DNA"/>
</dbReference>
<evidence type="ECO:0000256" key="1">
    <source>
        <dbReference type="SAM" id="Coils"/>
    </source>
</evidence>
<feature type="compositionally biased region" description="Basic and acidic residues" evidence="2">
    <location>
        <begin position="331"/>
        <end position="342"/>
    </location>
</feature>
<evidence type="ECO:0000256" key="2">
    <source>
        <dbReference type="SAM" id="MobiDB-lite"/>
    </source>
</evidence>
<sequence length="729" mass="79814">MATTTETQIIVRTAPDALRAAVPAKPHADAHTLSDTEKKPPAPASKKHSGEPEAAKDASASKKPADATEKAKAPPASKNHAKDPDEAKKPSASKKPKVAATKTKAKAKKTPALPKSPLEDEEGDCFFELPKKKDPAKEELKTPKLPPKPTDVLQPGPNEEVTSDSSGTDTPNPGYVSGAGSPAADASQAPRTRAPAKGHAASANCATTSTQECSSSPHPSLDVDYEVSEPVMDHEAGEVEDPWSSPQLTDEQRVLHPGRPMTPKTVAAVARAKALEAPLSRRDDPPPAAPEPQVITNAGVDEGVPPELLQPENQQHLTERSRQEAFQAAGTKRDRETHAPRTREQLLALRYWTREEYGVHLRQSRMPGPGAPQCDKCPVVLLSDSGLARQRNETEFKAWLDRLGYPEPAFLNSPYRIDWLAQRRLRFRMAKMIADDTWSGRFLDRHLPTPGVILKEVLQKIQKSWQSQPIEPKSVLGPVSADQVRGHFQKRPRGRRSPHRGEPQAPTSFDYSGSHDTSPGTGTDRYARGASVASRHGSRGRPHYQAEVAEPAAGVVSDPDAQRRSPGSRPDLGSLLSWVESCQQLLDGQRTEMVALRAHVQDAEARLEKLQGVRQDLDCLRDRVWDLPRQLGDDVDRLRTRCSQSEESDASVRQILDRHLDWIRTLYDRVGSLEAQEARRVAARARAPAPVPSPLPSEELVRMMANAFQQYSATQSAPQAQQPPPADRA</sequence>
<feature type="compositionally biased region" description="Basic and acidic residues" evidence="2">
    <location>
        <begin position="129"/>
        <end position="142"/>
    </location>
</feature>
<organism evidence="3 4">
    <name type="scientific">Phytophthora rubi</name>
    <dbReference type="NCBI Taxonomy" id="129364"/>
    <lineage>
        <taxon>Eukaryota</taxon>
        <taxon>Sar</taxon>
        <taxon>Stramenopiles</taxon>
        <taxon>Oomycota</taxon>
        <taxon>Peronosporomycetes</taxon>
        <taxon>Peronosporales</taxon>
        <taxon>Peronosporaceae</taxon>
        <taxon>Phytophthora</taxon>
    </lineage>
</organism>
<dbReference type="Proteomes" id="UP000435112">
    <property type="component" value="Unassembled WGS sequence"/>
</dbReference>
<feature type="compositionally biased region" description="Basic residues" evidence="2">
    <location>
        <begin position="487"/>
        <end position="498"/>
    </location>
</feature>
<feature type="region of interest" description="Disordered" evidence="2">
    <location>
        <begin position="469"/>
        <end position="572"/>
    </location>
</feature>
<dbReference type="AlphaFoldDB" id="A0A6A3NSU3"/>
<feature type="compositionally biased region" description="Polar residues" evidence="2">
    <location>
        <begin position="505"/>
        <end position="521"/>
    </location>
</feature>